<reference evidence="6" key="1">
    <citation type="submission" date="2025-08" db="UniProtKB">
        <authorList>
            <consortium name="RefSeq"/>
        </authorList>
    </citation>
    <scope>IDENTIFICATION</scope>
    <source>
        <tissue evidence="6">Liver</tissue>
    </source>
</reference>
<evidence type="ECO:0000256" key="1">
    <source>
        <dbReference type="ARBA" id="ARBA00004123"/>
    </source>
</evidence>
<name>A0ABM2XSA6_MESAU</name>
<feature type="region of interest" description="Disordered" evidence="3">
    <location>
        <begin position="215"/>
        <end position="238"/>
    </location>
</feature>
<evidence type="ECO:0000259" key="4">
    <source>
        <dbReference type="SMART" id="SM01176"/>
    </source>
</evidence>
<organism evidence="5 6">
    <name type="scientific">Mesocricetus auratus</name>
    <name type="common">Golden hamster</name>
    <dbReference type="NCBI Taxonomy" id="10036"/>
    <lineage>
        <taxon>Eukaryota</taxon>
        <taxon>Metazoa</taxon>
        <taxon>Chordata</taxon>
        <taxon>Craniata</taxon>
        <taxon>Vertebrata</taxon>
        <taxon>Euteleostomi</taxon>
        <taxon>Mammalia</taxon>
        <taxon>Eutheria</taxon>
        <taxon>Euarchontoglires</taxon>
        <taxon>Glires</taxon>
        <taxon>Rodentia</taxon>
        <taxon>Myomorpha</taxon>
        <taxon>Muroidea</taxon>
        <taxon>Cricetidae</taxon>
        <taxon>Cricetinae</taxon>
        <taxon>Mesocricetus</taxon>
    </lineage>
</organism>
<evidence type="ECO:0000256" key="2">
    <source>
        <dbReference type="ARBA" id="ARBA00023242"/>
    </source>
</evidence>
<feature type="region of interest" description="Disordered" evidence="3">
    <location>
        <begin position="1"/>
        <end position="20"/>
    </location>
</feature>
<dbReference type="Proteomes" id="UP000886700">
    <property type="component" value="Unplaced"/>
</dbReference>
<protein>
    <submittedName>
        <fullName evidence="6">Uncharacterized protein C17orf64 homolog</fullName>
    </submittedName>
</protein>
<evidence type="ECO:0000256" key="3">
    <source>
        <dbReference type="SAM" id="MobiDB-lite"/>
    </source>
</evidence>
<feature type="domain" description="Chromodomain-helicase-DNA-binding protein 1-like C-terminal" evidence="4">
    <location>
        <begin position="31"/>
        <end position="134"/>
    </location>
</feature>
<dbReference type="InterPro" id="IPR039880">
    <property type="entry name" value="CHCT1-like"/>
</dbReference>
<keyword evidence="2" id="KW-0539">Nucleus</keyword>
<gene>
    <name evidence="6" type="primary">CUNH17orf64</name>
</gene>
<dbReference type="SMART" id="SM01176">
    <property type="entry name" value="DUF4208"/>
    <property type="match status" value="1"/>
</dbReference>
<dbReference type="Pfam" id="PF13907">
    <property type="entry name" value="CHD1-like_C"/>
    <property type="match status" value="1"/>
</dbReference>
<keyword evidence="5" id="KW-1185">Reference proteome</keyword>
<dbReference type="GeneID" id="121141170"/>
<sequence length="238" mass="27593">MEASERQGSETDEPFQKVGSVPCLEKSSRTIPTGDALVRHAKGLSQDTFKICKEYLRPQKKFLRKLNLPKGLSQKRRIKYTKQSLEALGDHINTFLQHYCRAWEIKHWKKMLWRFVSLFSDLESKQLRRLYKYTKTNQTVKFLVAFCPLDTPERYLLANQEDSLPRLCSAWGLHGNISGMKERLSKMQAPGQEAGMLVEPRSTYCFGGDSLRKLPPKPKLKKKQIKESSETPKSYCYL</sequence>
<evidence type="ECO:0000313" key="6">
    <source>
        <dbReference type="RefSeq" id="XP_040603951.1"/>
    </source>
</evidence>
<accession>A0ABM2XSA6</accession>
<dbReference type="InterPro" id="IPR025260">
    <property type="entry name" value="CHD1-like_C"/>
</dbReference>
<dbReference type="PANTHER" id="PTHR21765">
    <property type="entry name" value="SIMILAR TO CHROMODOMAIN-HELICASE-DNA-BINDING PROTEIN 1 (CHD-1)"/>
    <property type="match status" value="1"/>
</dbReference>
<dbReference type="RefSeq" id="XP_040603951.1">
    <property type="nucleotide sequence ID" value="XM_040748017.1"/>
</dbReference>
<dbReference type="PANTHER" id="PTHR21765:SF1">
    <property type="entry name" value="CHD1 HELICAL C-TERMINAL DOMAIN CONTAINING PROTEIN 1"/>
    <property type="match status" value="1"/>
</dbReference>
<comment type="subcellular location">
    <subcellularLocation>
        <location evidence="1">Nucleus</location>
    </subcellularLocation>
</comment>
<proteinExistence type="predicted"/>
<evidence type="ECO:0000313" key="5">
    <source>
        <dbReference type="Proteomes" id="UP000886700"/>
    </source>
</evidence>
<feature type="compositionally biased region" description="Basic residues" evidence="3">
    <location>
        <begin position="215"/>
        <end position="224"/>
    </location>
</feature>